<keyword evidence="3" id="KW-0554">One-carbon metabolism</keyword>
<protein>
    <submittedName>
        <fullName evidence="6">Adenosylhomocysteinase</fullName>
        <ecNumber evidence="6">3.3.1.1</ecNumber>
    </submittedName>
</protein>
<dbReference type="EC" id="3.3.1.1" evidence="6"/>
<comment type="caution">
    <text evidence="6">The sequence shown here is derived from an EMBL/GenBank/DDBJ whole genome shotgun (WGS) entry which is preliminary data.</text>
</comment>
<dbReference type="InterPro" id="IPR036291">
    <property type="entry name" value="NAD(P)-bd_dom_sf"/>
</dbReference>
<accession>A0ABS2KYZ8</accession>
<name>A0ABS2KYZ8_9NOCA</name>
<dbReference type="InterPro" id="IPR015878">
    <property type="entry name" value="Ado_hCys_hydrolase_NAD-bd"/>
</dbReference>
<sequence length="384" mass="40913">MTEAAGRVRGFYNRLNNILPSNPEVSIICVTHTVGNSPQFVRALSAIGNVGVVLAKGNSYHTREREIIENSLKIPVIKGDRTVTANPQRAARLIREYCGERPVIIADVGGYFSGTVDALLAEGVDVIGVLEGTENGLKSYEENVPASVPIVSVARSPLKNAEDHLVGAGVVFSIESVLRSMTQLLQGRRACVVGFGKIGAGVAHALRGRGVPTVVCERNAIRRAEASAYGYEVVGALPEVLARVDMIVSATGAGAITMPIVYGLRSGTILATVTSADSELQFENIDESYSSSEIVDGLDEYRPIGPDGNSFFLVNKGDPANFLHGAVEGPALELINAEKIAAVAMLSKRQLPHLGNIQEIGNTTREKIASLWSEWFTTDLMSGL</sequence>
<comment type="cofactor">
    <cofactor evidence="1">
        <name>NAD(+)</name>
        <dbReference type="ChEBI" id="CHEBI:57540"/>
    </cofactor>
</comment>
<evidence type="ECO:0000313" key="6">
    <source>
        <dbReference type="EMBL" id="MBM7416840.1"/>
    </source>
</evidence>
<dbReference type="RefSeq" id="WP_204869559.1">
    <property type="nucleotide sequence ID" value="NZ_JAFBBK010000001.1"/>
</dbReference>
<dbReference type="Proteomes" id="UP000703038">
    <property type="component" value="Unassembled WGS sequence"/>
</dbReference>
<proteinExistence type="inferred from homology"/>
<dbReference type="EMBL" id="JAFBBK010000001">
    <property type="protein sequence ID" value="MBM7416840.1"/>
    <property type="molecule type" value="Genomic_DNA"/>
</dbReference>
<keyword evidence="4" id="KW-0520">NAD</keyword>
<gene>
    <name evidence="6" type="ORF">JOE42_003573</name>
</gene>
<evidence type="ECO:0000259" key="5">
    <source>
        <dbReference type="SMART" id="SM00997"/>
    </source>
</evidence>
<evidence type="ECO:0000256" key="4">
    <source>
        <dbReference type="ARBA" id="ARBA00023027"/>
    </source>
</evidence>
<dbReference type="Pfam" id="PF00670">
    <property type="entry name" value="AdoHcyase_NAD"/>
    <property type="match status" value="1"/>
</dbReference>
<evidence type="ECO:0000256" key="3">
    <source>
        <dbReference type="ARBA" id="ARBA00022563"/>
    </source>
</evidence>
<dbReference type="SMART" id="SM00997">
    <property type="entry name" value="AdoHcyase_NAD"/>
    <property type="match status" value="1"/>
</dbReference>
<evidence type="ECO:0000256" key="1">
    <source>
        <dbReference type="ARBA" id="ARBA00001911"/>
    </source>
</evidence>
<comment type="similarity">
    <text evidence="2">Belongs to the adenosylhomocysteinase family.</text>
</comment>
<keyword evidence="6" id="KW-0378">Hydrolase</keyword>
<dbReference type="Gene3D" id="3.40.50.720">
    <property type="entry name" value="NAD(P)-binding Rossmann-like Domain"/>
    <property type="match status" value="1"/>
</dbReference>
<dbReference type="InterPro" id="IPR042172">
    <property type="entry name" value="Adenosylhomocyst_ase-like_sf"/>
</dbReference>
<keyword evidence="7" id="KW-1185">Reference proteome</keyword>
<organism evidence="6 7">
    <name type="scientific">Rhodococcoides corynebacterioides</name>
    <dbReference type="NCBI Taxonomy" id="53972"/>
    <lineage>
        <taxon>Bacteria</taxon>
        <taxon>Bacillati</taxon>
        <taxon>Actinomycetota</taxon>
        <taxon>Actinomycetes</taxon>
        <taxon>Mycobacteriales</taxon>
        <taxon>Nocardiaceae</taxon>
        <taxon>Rhodococcoides</taxon>
    </lineage>
</organism>
<dbReference type="PANTHER" id="PTHR23420">
    <property type="entry name" value="ADENOSYLHOMOCYSTEINASE"/>
    <property type="match status" value="1"/>
</dbReference>
<evidence type="ECO:0000313" key="7">
    <source>
        <dbReference type="Proteomes" id="UP000703038"/>
    </source>
</evidence>
<dbReference type="PANTHER" id="PTHR23420:SF0">
    <property type="entry name" value="ADENOSYLHOMOCYSTEINASE"/>
    <property type="match status" value="1"/>
</dbReference>
<dbReference type="GO" id="GO:0016787">
    <property type="term" value="F:hydrolase activity"/>
    <property type="evidence" value="ECO:0007669"/>
    <property type="project" value="UniProtKB-KW"/>
</dbReference>
<feature type="domain" description="S-adenosyl-L-homocysteine hydrolase NAD binding" evidence="5">
    <location>
        <begin position="162"/>
        <end position="327"/>
    </location>
</feature>
<reference evidence="6 7" key="1">
    <citation type="submission" date="2021-01" db="EMBL/GenBank/DDBJ databases">
        <title>Genomics of switchgrass bacterial isolates.</title>
        <authorList>
            <person name="Shade A."/>
        </authorList>
    </citation>
    <scope>NUCLEOTIDE SEQUENCE [LARGE SCALE GENOMIC DNA]</scope>
    <source>
        <strain evidence="6 7">PvP111</strain>
    </source>
</reference>
<evidence type="ECO:0000256" key="2">
    <source>
        <dbReference type="ARBA" id="ARBA00007122"/>
    </source>
</evidence>
<dbReference type="InterPro" id="IPR000043">
    <property type="entry name" value="Adenosylhomocysteinase-like"/>
</dbReference>
<dbReference type="SUPFAM" id="SSF51735">
    <property type="entry name" value="NAD(P)-binding Rossmann-fold domains"/>
    <property type="match status" value="1"/>
</dbReference>
<dbReference type="Gene3D" id="3.40.50.1480">
    <property type="entry name" value="Adenosylhomocysteinase-like"/>
    <property type="match status" value="1"/>
</dbReference>